<proteinExistence type="predicted"/>
<dbReference type="RefSeq" id="WP_032524281.1">
    <property type="nucleotide sequence ID" value="NZ_CP138934.1"/>
</dbReference>
<accession>A0A0A1ZHM4</accession>
<dbReference type="eggNOG" id="ENOG5034BRZ">
    <property type="taxonomic scope" value="Bacteria"/>
</dbReference>
<dbReference type="OrthoDB" id="557766at2"/>
<name>A0A0A1ZHM4_PROMR</name>
<dbReference type="EMBL" id="JNAH01000004">
    <property type="protein sequence ID" value="KGF87733.1"/>
    <property type="molecule type" value="Genomic_DNA"/>
</dbReference>
<sequence length="89" mass="10784">MIKKRRKLNKDFEKKIYSSKKNVELVLAKIYDIDDEDIQKEYMNAFNAVVYLYDELKEDYEKVGFNENSEGFLTKYKKAFNLFESEFEI</sequence>
<comment type="caution">
    <text evidence="1">The sequence shown here is derived from an EMBL/GenBank/DDBJ whole genome shotgun (WGS) entry which is preliminary data.</text>
</comment>
<dbReference type="STRING" id="59925.EU91_0766"/>
<organism evidence="1 2">
    <name type="scientific">Prochlorococcus marinus str. GP2</name>
    <dbReference type="NCBI Taxonomy" id="59925"/>
    <lineage>
        <taxon>Bacteria</taxon>
        <taxon>Bacillati</taxon>
        <taxon>Cyanobacteriota</taxon>
        <taxon>Cyanophyceae</taxon>
        <taxon>Synechococcales</taxon>
        <taxon>Prochlorococcaceae</taxon>
        <taxon>Prochlorococcus</taxon>
    </lineage>
</organism>
<dbReference type="AlphaFoldDB" id="A0A0A1ZHM4"/>
<gene>
    <name evidence="1" type="ORF">EU91_0766</name>
</gene>
<reference evidence="2" key="1">
    <citation type="journal article" date="2014" name="Sci. Data">
        <title>Genomes of diverse isolates of the marine cyanobacterium Prochlorococcus.</title>
        <authorList>
            <person name="Biller S."/>
            <person name="Berube P."/>
            <person name="Thompson J."/>
            <person name="Kelly L."/>
            <person name="Roggensack S."/>
            <person name="Awad L."/>
            <person name="Roache-Johnson K."/>
            <person name="Ding H."/>
            <person name="Giovannoni S.J."/>
            <person name="Moore L.R."/>
            <person name="Chisholm S.W."/>
        </authorList>
    </citation>
    <scope>NUCLEOTIDE SEQUENCE [LARGE SCALE GENOMIC DNA]</scope>
    <source>
        <strain evidence="2">GP2</strain>
    </source>
</reference>
<evidence type="ECO:0000313" key="2">
    <source>
        <dbReference type="Proteomes" id="UP000030598"/>
    </source>
</evidence>
<evidence type="ECO:0000313" key="1">
    <source>
        <dbReference type="EMBL" id="KGF87733.1"/>
    </source>
</evidence>
<protein>
    <submittedName>
        <fullName evidence="1">Uncharacterized protein</fullName>
    </submittedName>
</protein>
<dbReference type="Proteomes" id="UP000030598">
    <property type="component" value="Unassembled WGS sequence"/>
</dbReference>